<organism evidence="2 3">
    <name type="scientific">Pedobacter nyackensis</name>
    <dbReference type="NCBI Taxonomy" id="475255"/>
    <lineage>
        <taxon>Bacteria</taxon>
        <taxon>Pseudomonadati</taxon>
        <taxon>Bacteroidota</taxon>
        <taxon>Sphingobacteriia</taxon>
        <taxon>Sphingobacteriales</taxon>
        <taxon>Sphingobacteriaceae</taxon>
        <taxon>Pedobacter</taxon>
    </lineage>
</organism>
<reference evidence="2 3" key="1">
    <citation type="submission" date="2017-04" db="EMBL/GenBank/DDBJ databases">
        <authorList>
            <person name="Afonso C.L."/>
            <person name="Miller P.J."/>
            <person name="Scott M.A."/>
            <person name="Spackman E."/>
            <person name="Goraichik I."/>
            <person name="Dimitrov K.M."/>
            <person name="Suarez D.L."/>
            <person name="Swayne D.E."/>
        </authorList>
    </citation>
    <scope>NUCLEOTIDE SEQUENCE [LARGE SCALE GENOMIC DNA]</scope>
    <source>
        <strain evidence="2 3">DSM 19625</strain>
    </source>
</reference>
<dbReference type="PANTHER" id="PTHR13355:SF15">
    <property type="entry name" value="GCN5-RELATED N-ACETYLTRANSFERASE 3, CHLOROPLASTIC"/>
    <property type="match status" value="1"/>
</dbReference>
<dbReference type="AlphaFoldDB" id="A0A1W2AQA4"/>
<proteinExistence type="predicted"/>
<keyword evidence="2" id="KW-0808">Transferase</keyword>
<dbReference type="GO" id="GO:0008080">
    <property type="term" value="F:N-acetyltransferase activity"/>
    <property type="evidence" value="ECO:0007669"/>
    <property type="project" value="TreeGrafter"/>
</dbReference>
<dbReference type="RefSeq" id="WP_084287362.1">
    <property type="nucleotide sequence ID" value="NZ_FWYB01000001.1"/>
</dbReference>
<dbReference type="PANTHER" id="PTHR13355">
    <property type="entry name" value="GLUCOSAMINE 6-PHOSPHATE N-ACETYLTRANSFERASE"/>
    <property type="match status" value="1"/>
</dbReference>
<dbReference type="InterPro" id="IPR039143">
    <property type="entry name" value="GNPNAT1-like"/>
</dbReference>
<gene>
    <name evidence="2" type="ORF">SAMN04488101_101824</name>
</gene>
<evidence type="ECO:0000259" key="1">
    <source>
        <dbReference type="PROSITE" id="PS51186"/>
    </source>
</evidence>
<evidence type="ECO:0000313" key="3">
    <source>
        <dbReference type="Proteomes" id="UP000192678"/>
    </source>
</evidence>
<dbReference type="OrthoDB" id="1096234at2"/>
<evidence type="ECO:0000313" key="2">
    <source>
        <dbReference type="EMBL" id="SMC62631.1"/>
    </source>
</evidence>
<dbReference type="CDD" id="cd04301">
    <property type="entry name" value="NAT_SF"/>
    <property type="match status" value="1"/>
</dbReference>
<name>A0A1W2AQA4_9SPHI</name>
<feature type="domain" description="N-acetyltransferase" evidence="1">
    <location>
        <begin position="1"/>
        <end position="136"/>
    </location>
</feature>
<dbReference type="STRING" id="475255.SAMN04488101_101824"/>
<dbReference type="InterPro" id="IPR016181">
    <property type="entry name" value="Acyl_CoA_acyltransferase"/>
</dbReference>
<dbReference type="EMBL" id="FWYB01000001">
    <property type="protein sequence ID" value="SMC62631.1"/>
    <property type="molecule type" value="Genomic_DNA"/>
</dbReference>
<dbReference type="Gene3D" id="3.40.630.30">
    <property type="match status" value="1"/>
</dbReference>
<dbReference type="InterPro" id="IPR000182">
    <property type="entry name" value="GNAT_dom"/>
</dbReference>
<accession>A0A1W2AQA4</accession>
<dbReference type="SUPFAM" id="SSF55729">
    <property type="entry name" value="Acyl-CoA N-acyltransferases (Nat)"/>
    <property type="match status" value="1"/>
</dbReference>
<dbReference type="Proteomes" id="UP000192678">
    <property type="component" value="Unassembled WGS sequence"/>
</dbReference>
<protein>
    <submittedName>
        <fullName evidence="2">Acetyltransferase (GNAT) family protein</fullName>
    </submittedName>
</protein>
<dbReference type="Pfam" id="PF00583">
    <property type="entry name" value="Acetyltransf_1"/>
    <property type="match status" value="1"/>
</dbReference>
<sequence length="266" mass="30332">MQVLALEYDEIDLISDLQPEGWNDIRPNFDFYLQSSFCFPIKVVIDDTIVGLGATIIHNDVAWLGHIMVHPDQRGKGIGQRVTQSLIDIAKQNKCETIYLIATKLGVPLYEKLGFITDTEYLFFKDVNFDKELLISDQVIPYNQDFKDEISIIDQIATGEERMMHLEDALENGFVYINNHKIEGFYLPALGDGLIVANNSSAGLELLKLHLRSNEKVIFPVDNTLATDFLHNNGFKEYDVAKRMRLGNIRPFKLKNIYNRIAGYIG</sequence>
<keyword evidence="3" id="KW-1185">Reference proteome</keyword>
<dbReference type="Gene3D" id="3.40.630.90">
    <property type="match status" value="1"/>
</dbReference>
<dbReference type="PROSITE" id="PS51186">
    <property type="entry name" value="GNAT"/>
    <property type="match status" value="1"/>
</dbReference>